<sequence>MSWPSPTDDAWRRISWLSPLALRFTHAEISAEFQNGNKLDETIDQFYTQSLSAQDFLQAPLEVVCKDGALWSLNNRRLYVFRVAHALGCCTLCPCYIVPQEHPSVDRILNRWNDALTSTTNGKLVNVRGGSRHQEFQTGHPINAQAAASLQLPSIEQFLHRAKMTMGCTQAEMRSYQELLAKEGFTTLCSLFDLAYCAASELGLPNRLHRCLCQLLSSAEPFDSIREEQGVVQGAHGSGADSWTTDEQANWSHQSWREKSDTGRFVSQHGWGDETQWQSSGHSTWQQPHSRWQTSEHATWQTTGSSWEMPRRSTQATSSSNSTWQTPSENSGWQPHEHWPCQMPPYPTEQPATHSTWQTSEHSEWRHQENDWSWQMPAHTTERPAANTTYSTRQTSEQSRWQSQVDFARQMPQRPTCQAATHSEQLWEHSTWKSQGQSSWQVLGTPSVGAPEKLSSQTQMPRPLGENSGVNVESAQEAVDPAVAREFVESFCRRRELTKPAKRDLLNLDVMLAFDIVKALEVDKKDLSLQPAEWSKIVGSRVAARAAAGELDQSLLQRIEWLIAEVVRASILSQKVISELRSTLRSLPAPELEDVLRDNNFTQRVPFGTINNPAAYAHRIADRARKRRVETMIPDYIARWRYSRHTEQALRELCRANPMGTLRLMENHKASRGEASLLRDIQATEQRGRSYVSRTPCRSAHENHKQLESEWSDEETPERPCEVWSNWRPSDLPRVEVRAGKDDTCGAEGREQKGGDAGKAASVPQINHKLAVVPESSVGEAELEADVTGNETEHSAVQPSGGAEPQDEGDPFEDGSDSDDSDDSLPPMEVISTQVAMAPPKTQVAVHFVIVLDISGSMSSCDCYSHEGKRQRRIDAAPFHSYANVIKILLEETTSSHTEGVHQVQETLSELACDIEKGQQKYLPTTSCGDVYSFVTFSTWHRVEFRLQNATAAAEQLQRRCIDPDGQTSYTAGLEGLESCVKEAELRSDTKGRPTYALFLSDGETWDADQFLGKLGSLKQSLSSTIRINAVAFGNSDEHGNDFQCCLQQLAVLGGGKFTPASNSVASLRAAFRTVRSTITTSRRKDSVEVSSRRAASLDGPKPDEAEVDNKLQRVEVSDEAGSWRSAHVIKMNTDQTCEVRLSDGATMCVPFGRVWWPSTGAELEVESAQPRMVQSYLKTWEGWEDFKTARRYRYRFDGKCFHVDEVVETRVCRRVKFFSKGQMRIVRFMIDESMGKDLLLVCKHLLVPQRTANGKLEIRPSTKAEMEQFCRNSAVAAHFAKRFRTKHGYESLGFTKDALYELHDASGDAQIFIGERYMEGAYVKFNNNGGSVNKEDHRHHCEIAQAFSHFSFDESHKELLVVDLQGVPATTQDGQHKLYLTDPQVHCRYGNYESFGEGDLKAEGVKKFFQTHSCNGICKKLNLRQLCEYNEVPPRAVVTFPGLSTDFLRELTKGTLQRVRKQFGLTEVVFPNEVIGPQLEVKLWGRWRQTSLAKEAIERSVKDLLDKHCAWLPLHPDQAWDKVTCHVGCLTGVQVFPWPMGRQPSHCLVYPPTAASAISAALERKC</sequence>
<feature type="compositionally biased region" description="Basic and acidic residues" evidence="6">
    <location>
        <begin position="1083"/>
        <end position="1092"/>
    </location>
</feature>
<feature type="region of interest" description="Disordered" evidence="6">
    <location>
        <begin position="687"/>
        <end position="827"/>
    </location>
</feature>
<keyword evidence="5" id="KW-0067">ATP-binding</keyword>
<dbReference type="InterPro" id="IPR011009">
    <property type="entry name" value="Kinase-like_dom_sf"/>
</dbReference>
<feature type="compositionally biased region" description="Basic and acidic residues" evidence="6">
    <location>
        <begin position="731"/>
        <end position="756"/>
    </location>
</feature>
<evidence type="ECO:0000256" key="4">
    <source>
        <dbReference type="ARBA" id="ARBA00022777"/>
    </source>
</evidence>
<evidence type="ECO:0000259" key="8">
    <source>
        <dbReference type="PROSITE" id="PS51158"/>
    </source>
</evidence>
<proteinExistence type="predicted"/>
<keyword evidence="2" id="KW-0808">Transferase</keyword>
<evidence type="ECO:0000259" key="7">
    <source>
        <dbReference type="PROSITE" id="PS50234"/>
    </source>
</evidence>
<feature type="compositionally biased region" description="Basic and acidic residues" evidence="6">
    <location>
        <begin position="699"/>
        <end position="708"/>
    </location>
</feature>
<dbReference type="PROSITE" id="PS50234">
    <property type="entry name" value="VWFA"/>
    <property type="match status" value="1"/>
</dbReference>
<evidence type="ECO:0000313" key="9">
    <source>
        <dbReference type="EMBL" id="CAK9089849.1"/>
    </source>
</evidence>
<evidence type="ECO:0000256" key="2">
    <source>
        <dbReference type="ARBA" id="ARBA00022679"/>
    </source>
</evidence>
<comment type="caution">
    <text evidence="9">The sequence shown here is derived from an EMBL/GenBank/DDBJ whole genome shotgun (WGS) entry which is preliminary data.</text>
</comment>
<dbReference type="Gene3D" id="3.20.200.10">
    <property type="entry name" value="MHCK/EF2 kinase"/>
    <property type="match status" value="1"/>
</dbReference>
<dbReference type="Proteomes" id="UP001642484">
    <property type="component" value="Unassembled WGS sequence"/>
</dbReference>
<dbReference type="SUPFAM" id="SSF53300">
    <property type="entry name" value="vWA-like"/>
    <property type="match status" value="1"/>
</dbReference>
<name>A0ABP0QNL6_9DINO</name>
<keyword evidence="1" id="KW-0723">Serine/threonine-protein kinase</keyword>
<dbReference type="InterPro" id="IPR051852">
    <property type="entry name" value="Alpha-type_PK"/>
</dbReference>
<protein>
    <recommendedName>
        <fullName evidence="11">Alpha-type protein kinase domain-containing protein</fullName>
    </recommendedName>
</protein>
<feature type="domain" description="Alpha-type protein kinase" evidence="8">
    <location>
        <begin position="1194"/>
        <end position="1427"/>
    </location>
</feature>
<accession>A0ABP0QNL6</accession>
<dbReference type="EMBL" id="CAXAMN010024784">
    <property type="protein sequence ID" value="CAK9089849.1"/>
    <property type="molecule type" value="Genomic_DNA"/>
</dbReference>
<dbReference type="InterPro" id="IPR002035">
    <property type="entry name" value="VWF_A"/>
</dbReference>
<dbReference type="SUPFAM" id="SSF56112">
    <property type="entry name" value="Protein kinase-like (PK-like)"/>
    <property type="match status" value="1"/>
</dbReference>
<dbReference type="InterPro" id="IPR004166">
    <property type="entry name" value="a-kinase_dom"/>
</dbReference>
<dbReference type="InterPro" id="IPR036465">
    <property type="entry name" value="vWFA_dom_sf"/>
</dbReference>
<dbReference type="CDD" id="cd04515">
    <property type="entry name" value="Alpha_kinase"/>
    <property type="match status" value="1"/>
</dbReference>
<evidence type="ECO:0000313" key="10">
    <source>
        <dbReference type="Proteomes" id="UP001642484"/>
    </source>
</evidence>
<reference evidence="9 10" key="1">
    <citation type="submission" date="2024-02" db="EMBL/GenBank/DDBJ databases">
        <authorList>
            <person name="Chen Y."/>
            <person name="Shah S."/>
            <person name="Dougan E. K."/>
            <person name="Thang M."/>
            <person name="Chan C."/>
        </authorList>
    </citation>
    <scope>NUCLEOTIDE SEQUENCE [LARGE SCALE GENOMIC DNA]</scope>
</reference>
<dbReference type="PANTHER" id="PTHR45992">
    <property type="entry name" value="EUKARYOTIC ELONGATION FACTOR 2 KINASE-RELATED"/>
    <property type="match status" value="1"/>
</dbReference>
<organism evidence="9 10">
    <name type="scientific">Durusdinium trenchii</name>
    <dbReference type="NCBI Taxonomy" id="1381693"/>
    <lineage>
        <taxon>Eukaryota</taxon>
        <taxon>Sar</taxon>
        <taxon>Alveolata</taxon>
        <taxon>Dinophyceae</taxon>
        <taxon>Suessiales</taxon>
        <taxon>Symbiodiniaceae</taxon>
        <taxon>Durusdinium</taxon>
    </lineage>
</organism>
<evidence type="ECO:0000256" key="6">
    <source>
        <dbReference type="SAM" id="MobiDB-lite"/>
    </source>
</evidence>
<feature type="domain" description="VWFA" evidence="7">
    <location>
        <begin position="847"/>
        <end position="1075"/>
    </location>
</feature>
<dbReference type="SMART" id="SM00811">
    <property type="entry name" value="Alpha_kinase"/>
    <property type="match status" value="1"/>
</dbReference>
<evidence type="ECO:0000256" key="5">
    <source>
        <dbReference type="ARBA" id="ARBA00022840"/>
    </source>
</evidence>
<keyword evidence="10" id="KW-1185">Reference proteome</keyword>
<dbReference type="Gene3D" id="3.40.50.410">
    <property type="entry name" value="von Willebrand factor, type A domain"/>
    <property type="match status" value="1"/>
</dbReference>
<evidence type="ECO:0000256" key="3">
    <source>
        <dbReference type="ARBA" id="ARBA00022741"/>
    </source>
</evidence>
<evidence type="ECO:0000256" key="1">
    <source>
        <dbReference type="ARBA" id="ARBA00022527"/>
    </source>
</evidence>
<feature type="region of interest" description="Disordered" evidence="6">
    <location>
        <begin position="272"/>
        <end position="335"/>
    </location>
</feature>
<keyword evidence="4" id="KW-0418">Kinase</keyword>
<gene>
    <name evidence="9" type="ORF">CCMP2556_LOCUS43215</name>
</gene>
<keyword evidence="3" id="KW-0547">Nucleotide-binding</keyword>
<feature type="region of interest" description="Disordered" evidence="6">
    <location>
        <begin position="1083"/>
        <end position="1106"/>
    </location>
</feature>
<feature type="compositionally biased region" description="Acidic residues" evidence="6">
    <location>
        <begin position="805"/>
        <end position="823"/>
    </location>
</feature>
<evidence type="ECO:0008006" key="11">
    <source>
        <dbReference type="Google" id="ProtNLM"/>
    </source>
</evidence>
<dbReference type="Pfam" id="PF02816">
    <property type="entry name" value="Alpha_kinase"/>
    <property type="match status" value="1"/>
</dbReference>
<feature type="compositionally biased region" description="Polar residues" evidence="6">
    <location>
        <begin position="275"/>
        <end position="333"/>
    </location>
</feature>
<dbReference type="PANTHER" id="PTHR45992:SF2">
    <property type="entry name" value="EUKARYOTIC ELONGATION FACTOR 2 KINASE"/>
    <property type="match status" value="1"/>
</dbReference>
<dbReference type="CDD" id="cd00198">
    <property type="entry name" value="vWFA"/>
    <property type="match status" value="1"/>
</dbReference>
<dbReference type="PROSITE" id="PS51158">
    <property type="entry name" value="ALPHA_KINASE"/>
    <property type="match status" value="1"/>
</dbReference>